<sequence length="344" mass="39760">VIPEIRACLTLLPKFANFFFYCVSALLATKPFKFPLLGPSLLPLHMANWRKQQGESHHQVGHWRSSSYSRKPPLDKWHPTVPAWEKKFCASIGSVSWRKLIESKKYMHIFDNVLNWDDSAVKESFDNAKMRYWAEINGLPCDIPVPDPNIYIDDIDWDAIVDPELFLDLERESQEEQRNEEVVILGSSLLLNQQQTFSCTGWGDDEAELPKPFDPNSVVQGWGTNLHESNGLLYSVPEEPAKEYEWQEYRNDSWGWTHREQHYGGGDLHKMGRGRGRNGGYGNWGTWDGYNNRKRENMAWSRTPHAYNGNEYHMNRGRRNYRGGGGRRGNFAYVPKEVHTPAAS</sequence>
<dbReference type="STRING" id="157652.A0A371I5L9"/>
<evidence type="ECO:0000313" key="1">
    <source>
        <dbReference type="EMBL" id="RDY10337.1"/>
    </source>
</evidence>
<dbReference type="EMBL" id="QJKJ01000860">
    <property type="protein sequence ID" value="RDY10337.1"/>
    <property type="molecule type" value="Genomic_DNA"/>
</dbReference>
<accession>A0A371I5L9</accession>
<organism evidence="1 2">
    <name type="scientific">Mucuna pruriens</name>
    <name type="common">Velvet bean</name>
    <name type="synonym">Dolichos pruriens</name>
    <dbReference type="NCBI Taxonomy" id="157652"/>
    <lineage>
        <taxon>Eukaryota</taxon>
        <taxon>Viridiplantae</taxon>
        <taxon>Streptophyta</taxon>
        <taxon>Embryophyta</taxon>
        <taxon>Tracheophyta</taxon>
        <taxon>Spermatophyta</taxon>
        <taxon>Magnoliopsida</taxon>
        <taxon>eudicotyledons</taxon>
        <taxon>Gunneridae</taxon>
        <taxon>Pentapetalae</taxon>
        <taxon>rosids</taxon>
        <taxon>fabids</taxon>
        <taxon>Fabales</taxon>
        <taxon>Fabaceae</taxon>
        <taxon>Papilionoideae</taxon>
        <taxon>50 kb inversion clade</taxon>
        <taxon>NPAAA clade</taxon>
        <taxon>indigoferoid/millettioid clade</taxon>
        <taxon>Phaseoleae</taxon>
        <taxon>Mucuna</taxon>
    </lineage>
</organism>
<proteinExistence type="predicted"/>
<dbReference type="Proteomes" id="UP000257109">
    <property type="component" value="Unassembled WGS sequence"/>
</dbReference>
<gene>
    <name evidence="1" type="ORF">CR513_05155</name>
</gene>
<feature type="non-terminal residue" evidence="1">
    <location>
        <position position="1"/>
    </location>
</feature>
<dbReference type="PANTHER" id="PTHR34567">
    <property type="entry name" value="FK506-BINDING-LIKE PROTEIN"/>
    <property type="match status" value="1"/>
</dbReference>
<keyword evidence="2" id="KW-1185">Reference proteome</keyword>
<dbReference type="OrthoDB" id="1415806at2759"/>
<dbReference type="AlphaFoldDB" id="A0A371I5L9"/>
<dbReference type="PANTHER" id="PTHR34567:SF3">
    <property type="entry name" value="FK506-BINDING-LIKE PROTEIN"/>
    <property type="match status" value="1"/>
</dbReference>
<protein>
    <submittedName>
        <fullName evidence="1">Uncharacterized protein</fullName>
    </submittedName>
</protein>
<reference evidence="1" key="1">
    <citation type="submission" date="2018-05" db="EMBL/GenBank/DDBJ databases">
        <title>Draft genome of Mucuna pruriens seed.</title>
        <authorList>
            <person name="Nnadi N.E."/>
            <person name="Vos R."/>
            <person name="Hasami M.H."/>
            <person name="Devisetty U.K."/>
            <person name="Aguiy J.C."/>
        </authorList>
    </citation>
    <scope>NUCLEOTIDE SEQUENCE [LARGE SCALE GENOMIC DNA]</scope>
    <source>
        <strain evidence="1">JCA_2017</strain>
    </source>
</reference>
<comment type="caution">
    <text evidence="1">The sequence shown here is derived from an EMBL/GenBank/DDBJ whole genome shotgun (WGS) entry which is preliminary data.</text>
</comment>
<evidence type="ECO:0000313" key="2">
    <source>
        <dbReference type="Proteomes" id="UP000257109"/>
    </source>
</evidence>
<name>A0A371I5L9_MUCPR</name>